<dbReference type="InterPro" id="IPR038050">
    <property type="entry name" value="Neuro_actylchol_rec"/>
</dbReference>
<proteinExistence type="inferred from homology"/>
<dbReference type="InterPro" id="IPR036734">
    <property type="entry name" value="Neur_chan_lig-bd_sf"/>
</dbReference>
<dbReference type="EMBL" id="WJQU01000003">
    <property type="protein sequence ID" value="KAJ6637508.1"/>
    <property type="molecule type" value="Genomic_DNA"/>
</dbReference>
<evidence type="ECO:0000256" key="14">
    <source>
        <dbReference type="ARBA" id="ARBA00023214"/>
    </source>
</evidence>
<dbReference type="PROSITE" id="PS00236">
    <property type="entry name" value="NEUROTR_ION_CHANNEL"/>
    <property type="match status" value="1"/>
</dbReference>
<evidence type="ECO:0000256" key="15">
    <source>
        <dbReference type="ARBA" id="ARBA00023257"/>
    </source>
</evidence>
<evidence type="ECO:0000256" key="20">
    <source>
        <dbReference type="RuleBase" id="RU000687"/>
    </source>
</evidence>
<gene>
    <name evidence="23" type="primary">Rdl_1</name>
    <name evidence="23" type="ORF">Bhyg_10239</name>
</gene>
<evidence type="ECO:0000256" key="13">
    <source>
        <dbReference type="ARBA" id="ARBA00023180"/>
    </source>
</evidence>
<dbReference type="Gene3D" id="2.70.170.10">
    <property type="entry name" value="Neurotransmitter-gated ion-channel ligand-binding domain"/>
    <property type="match status" value="1"/>
</dbReference>
<comment type="caution">
    <text evidence="23">The sequence shown here is derived from an EMBL/GenBank/DDBJ whole genome shotgun (WGS) entry which is preliminary data.</text>
</comment>
<dbReference type="GO" id="GO:0004890">
    <property type="term" value="F:GABA-A receptor activity"/>
    <property type="evidence" value="ECO:0007669"/>
    <property type="project" value="InterPro"/>
</dbReference>
<evidence type="ECO:0000256" key="7">
    <source>
        <dbReference type="ARBA" id="ARBA00023018"/>
    </source>
</evidence>
<dbReference type="PRINTS" id="PR00253">
    <property type="entry name" value="GABAARECEPTR"/>
</dbReference>
<feature type="chain" id="PRO_5040534813" description="Gamma-aminobutyric acid receptor subunit beta" evidence="20">
    <location>
        <begin position="24"/>
        <end position="356"/>
    </location>
</feature>
<evidence type="ECO:0000256" key="18">
    <source>
        <dbReference type="ARBA" id="ARBA00034104"/>
    </source>
</evidence>
<keyword evidence="6 20" id="KW-1133">Transmembrane helix</keyword>
<dbReference type="NCBIfam" id="TIGR00860">
    <property type="entry name" value="LIC"/>
    <property type="match status" value="1"/>
</dbReference>
<dbReference type="Pfam" id="PF02932">
    <property type="entry name" value="Neur_chan_memb"/>
    <property type="match status" value="1"/>
</dbReference>
<dbReference type="CDD" id="cd19049">
    <property type="entry name" value="LGIC_TM_anion"/>
    <property type="match status" value="1"/>
</dbReference>
<evidence type="ECO:0000259" key="22">
    <source>
        <dbReference type="Pfam" id="PF02932"/>
    </source>
</evidence>
<dbReference type="InterPro" id="IPR006029">
    <property type="entry name" value="Neurotrans-gated_channel_TM"/>
</dbReference>
<evidence type="ECO:0000259" key="21">
    <source>
        <dbReference type="Pfam" id="PF02931"/>
    </source>
</evidence>
<keyword evidence="7" id="KW-0770">Synapse</keyword>
<dbReference type="InterPro" id="IPR001390">
    <property type="entry name" value="GABAAa_rcpt"/>
</dbReference>
<keyword evidence="5 20" id="KW-0732">Signal</keyword>
<dbReference type="GO" id="GO:0005230">
    <property type="term" value="F:extracellular ligand-gated monoatomic ion channel activity"/>
    <property type="evidence" value="ECO:0007669"/>
    <property type="project" value="InterPro"/>
</dbReference>
<dbReference type="SUPFAM" id="SSF63712">
    <property type="entry name" value="Nicotinic receptor ligand binding domain-like"/>
    <property type="match status" value="1"/>
</dbReference>
<feature type="transmembrane region" description="Helical" evidence="20">
    <location>
        <begin position="300"/>
        <end position="319"/>
    </location>
</feature>
<evidence type="ECO:0000256" key="1">
    <source>
        <dbReference type="ARBA" id="ARBA00010180"/>
    </source>
</evidence>
<protein>
    <recommendedName>
        <fullName evidence="19">Gamma-aminobutyric acid receptor subunit beta</fullName>
    </recommendedName>
</protein>
<evidence type="ECO:0000256" key="3">
    <source>
        <dbReference type="ARBA" id="ARBA00022475"/>
    </source>
</evidence>
<organism evidence="23 24">
    <name type="scientific">Pseudolycoriella hygida</name>
    <dbReference type="NCBI Taxonomy" id="35572"/>
    <lineage>
        <taxon>Eukaryota</taxon>
        <taxon>Metazoa</taxon>
        <taxon>Ecdysozoa</taxon>
        <taxon>Arthropoda</taxon>
        <taxon>Hexapoda</taxon>
        <taxon>Insecta</taxon>
        <taxon>Pterygota</taxon>
        <taxon>Neoptera</taxon>
        <taxon>Endopterygota</taxon>
        <taxon>Diptera</taxon>
        <taxon>Nematocera</taxon>
        <taxon>Sciaroidea</taxon>
        <taxon>Sciaridae</taxon>
        <taxon>Pseudolycoriella</taxon>
    </lineage>
</organism>
<evidence type="ECO:0000256" key="11">
    <source>
        <dbReference type="ARBA" id="ARBA00023170"/>
    </source>
</evidence>
<keyword evidence="9 20" id="KW-0472">Membrane</keyword>
<evidence type="ECO:0000313" key="24">
    <source>
        <dbReference type="Proteomes" id="UP001151699"/>
    </source>
</evidence>
<keyword evidence="4 20" id="KW-0812">Transmembrane</keyword>
<dbReference type="PRINTS" id="PR00252">
    <property type="entry name" value="NRIONCHANNEL"/>
</dbReference>
<dbReference type="Pfam" id="PF02931">
    <property type="entry name" value="Neur_chan_LBD"/>
    <property type="match status" value="1"/>
</dbReference>
<dbReference type="PANTHER" id="PTHR18945">
    <property type="entry name" value="NEUROTRANSMITTER GATED ION CHANNEL"/>
    <property type="match status" value="1"/>
</dbReference>
<keyword evidence="14" id="KW-0868">Chloride</keyword>
<name>A0A9Q0MT56_9DIPT</name>
<comment type="similarity">
    <text evidence="1">Belongs to the ligand-gated ion channel (TC 1.A.9) family. Gamma-aminobutyric acid receptor (TC 1.A.9.5) subfamily.</text>
</comment>
<keyword evidence="16" id="KW-1071">Ligand-gated ion channel</keyword>
<comment type="subcellular location">
    <subcellularLocation>
        <location evidence="18">Postsynaptic cell membrane</location>
        <topology evidence="18">Multi-pass membrane protein</topology>
    </subcellularLocation>
</comment>
<feature type="transmembrane region" description="Helical" evidence="20">
    <location>
        <begin position="339"/>
        <end position="355"/>
    </location>
</feature>
<dbReference type="InterPro" id="IPR018000">
    <property type="entry name" value="Neurotransmitter_ion_chnl_CS"/>
</dbReference>
<evidence type="ECO:0000256" key="6">
    <source>
        <dbReference type="ARBA" id="ARBA00022989"/>
    </source>
</evidence>
<dbReference type="PRINTS" id="PR01079">
    <property type="entry name" value="GABAARALPHA"/>
</dbReference>
<dbReference type="InterPro" id="IPR006202">
    <property type="entry name" value="Neur_chan_lig-bd"/>
</dbReference>
<evidence type="ECO:0000313" key="23">
    <source>
        <dbReference type="EMBL" id="KAJ6637508.1"/>
    </source>
</evidence>
<keyword evidence="2 20" id="KW-0813">Transport</keyword>
<keyword evidence="12" id="KW-0869">Chloride channel</keyword>
<dbReference type="OrthoDB" id="8890589at2759"/>
<dbReference type="Gene3D" id="1.20.58.390">
    <property type="entry name" value="Neurotransmitter-gated ion-channel transmembrane domain"/>
    <property type="match status" value="1"/>
</dbReference>
<keyword evidence="24" id="KW-1185">Reference proteome</keyword>
<evidence type="ECO:0000256" key="10">
    <source>
        <dbReference type="ARBA" id="ARBA00023157"/>
    </source>
</evidence>
<evidence type="ECO:0000256" key="12">
    <source>
        <dbReference type="ARBA" id="ARBA00023173"/>
    </source>
</evidence>
<evidence type="ECO:0000256" key="17">
    <source>
        <dbReference type="ARBA" id="ARBA00023303"/>
    </source>
</evidence>
<dbReference type="AlphaFoldDB" id="A0A9Q0MT56"/>
<evidence type="ECO:0000256" key="5">
    <source>
        <dbReference type="ARBA" id="ARBA00022729"/>
    </source>
</evidence>
<keyword evidence="13" id="KW-0325">Glycoprotein</keyword>
<evidence type="ECO:0000256" key="9">
    <source>
        <dbReference type="ARBA" id="ARBA00023136"/>
    </source>
</evidence>
<evidence type="ECO:0000256" key="2">
    <source>
        <dbReference type="ARBA" id="ARBA00022448"/>
    </source>
</evidence>
<keyword evidence="11 23" id="KW-0675">Receptor</keyword>
<feature type="transmembrane region" description="Helical" evidence="20">
    <location>
        <begin position="266"/>
        <end position="288"/>
    </location>
</feature>
<reference evidence="23" key="1">
    <citation type="submission" date="2022-07" db="EMBL/GenBank/DDBJ databases">
        <authorList>
            <person name="Trinca V."/>
            <person name="Uliana J.V.C."/>
            <person name="Torres T.T."/>
            <person name="Ward R.J."/>
            <person name="Monesi N."/>
        </authorList>
    </citation>
    <scope>NUCLEOTIDE SEQUENCE</scope>
    <source>
        <strain evidence="23">HSMRA1968</strain>
        <tissue evidence="23">Whole embryos</tissue>
    </source>
</reference>
<keyword evidence="15" id="KW-0628">Postsynaptic cell membrane</keyword>
<dbReference type="FunFam" id="2.70.170.10:FF:000021">
    <property type="entry name" value="Gamma-aminobutyric acid receptor isoform 3b"/>
    <property type="match status" value="1"/>
</dbReference>
<keyword evidence="10" id="KW-1015">Disulfide bond</keyword>
<keyword evidence="17 20" id="KW-0407">Ion channel</keyword>
<dbReference type="GO" id="GO:0034707">
    <property type="term" value="C:chloride channel complex"/>
    <property type="evidence" value="ECO:0007669"/>
    <property type="project" value="UniProtKB-KW"/>
</dbReference>
<dbReference type="InterPro" id="IPR036719">
    <property type="entry name" value="Neuro-gated_channel_TM_sf"/>
</dbReference>
<dbReference type="GO" id="GO:0005254">
    <property type="term" value="F:chloride channel activity"/>
    <property type="evidence" value="ECO:0007669"/>
    <property type="project" value="UniProtKB-KW"/>
</dbReference>
<accession>A0A9Q0MT56</accession>
<feature type="domain" description="Neurotransmitter-gated ion-channel transmembrane" evidence="22">
    <location>
        <begin position="242"/>
        <end position="324"/>
    </location>
</feature>
<feature type="domain" description="Neurotransmitter-gated ion-channel ligand-binding" evidence="21">
    <location>
        <begin position="32"/>
        <end position="233"/>
    </location>
</feature>
<feature type="transmembrane region" description="Helical" evidence="20">
    <location>
        <begin position="242"/>
        <end position="259"/>
    </location>
</feature>
<keyword evidence="8 20" id="KW-0406">Ion transport</keyword>
<evidence type="ECO:0000256" key="19">
    <source>
        <dbReference type="ARBA" id="ARBA00071250"/>
    </source>
</evidence>
<evidence type="ECO:0000256" key="16">
    <source>
        <dbReference type="ARBA" id="ARBA00023286"/>
    </source>
</evidence>
<dbReference type="GO" id="GO:0045211">
    <property type="term" value="C:postsynaptic membrane"/>
    <property type="evidence" value="ECO:0007669"/>
    <property type="project" value="UniProtKB-SubCell"/>
</dbReference>
<dbReference type="GO" id="GO:0099095">
    <property type="term" value="F:ligand-gated monoatomic anion channel activity"/>
    <property type="evidence" value="ECO:0007669"/>
    <property type="project" value="UniProtKB-ARBA"/>
</dbReference>
<evidence type="ECO:0000256" key="4">
    <source>
        <dbReference type="ARBA" id="ARBA00022692"/>
    </source>
</evidence>
<evidence type="ECO:0000256" key="8">
    <source>
        <dbReference type="ARBA" id="ARBA00023065"/>
    </source>
</evidence>
<dbReference type="Proteomes" id="UP001151699">
    <property type="component" value="Chromosome X"/>
</dbReference>
<feature type="signal peptide" evidence="20">
    <location>
        <begin position="1"/>
        <end position="23"/>
    </location>
</feature>
<keyword evidence="3" id="KW-1003">Cell membrane</keyword>
<sequence>MQLINNVVVIFLVLVVGFNNAKSQQISYANSTELIDSLLIGYDKRLRPNYGGDPVNVEVSIYVLSFDSFSDCNMDYTMNIYFRQYWNDPRLAFQRAGTDVLSFGHEFSKLIWLPDTFFVNEKHGFAHSVTAKNEFIKVHSSGDVARSLRLSVTASCPMNFRSFPMDTQVCPLSIESYGYTARDIKYTWKNQNAVGTENTLSVFELKGHIQKSQVITVTSGNYSRLNVEFELKRMTGHYLTQIYIPCTMLVILSWISFWLNRRAANVRLVLCTLSLVLMAVGLTIVSYNMPKTSYTKAIDVYMGACMTFVFAALIEFAFVSNTSSDKDDISAKIDKIFRYGYAALFVTFNVIYWLVY</sequence>
<dbReference type="SUPFAM" id="SSF90112">
    <property type="entry name" value="Neurotransmitter-gated ion-channel transmembrane pore"/>
    <property type="match status" value="1"/>
</dbReference>
<dbReference type="InterPro" id="IPR006028">
    <property type="entry name" value="GABAA/Glycine_rcpt"/>
</dbReference>
<dbReference type="InterPro" id="IPR006201">
    <property type="entry name" value="Neur_channel"/>
</dbReference>